<dbReference type="Proteomes" id="UP000823937">
    <property type="component" value="Unassembled WGS sequence"/>
</dbReference>
<sequence length="205" mass="22369">MSKDKHVTCEACRHKERPCYECEFHSQQKCPPNLASDCIVVDSLICNKKIYKIAELSVPIPTLGDIIDIGPGGVITPLISLTPELSGIVTQTTVVKDMVINTGYLPANVTILGIETPLQINIPFQQETVCPGVCPEDRIHESPFKIESVVTQGIEALGISVGNILFKVVLSTNLTVTRPVVTKAPNLRVVKDVNDNRCEGSDWYG</sequence>
<accession>A0A9D1PLQ9</accession>
<dbReference type="AlphaFoldDB" id="A0A9D1PLQ9"/>
<proteinExistence type="predicted"/>
<evidence type="ECO:0000313" key="1">
    <source>
        <dbReference type="EMBL" id="HIV74282.1"/>
    </source>
</evidence>
<organism evidence="1 2">
    <name type="scientific">Candidatus Pseudogracilibacillus intestinigallinarum</name>
    <dbReference type="NCBI Taxonomy" id="2838742"/>
    <lineage>
        <taxon>Bacteria</taxon>
        <taxon>Bacillati</taxon>
        <taxon>Bacillota</taxon>
        <taxon>Bacilli</taxon>
        <taxon>Bacillales</taxon>
        <taxon>Bacillaceae</taxon>
        <taxon>Pseudogracilibacillus</taxon>
    </lineage>
</organism>
<evidence type="ECO:0000313" key="2">
    <source>
        <dbReference type="Proteomes" id="UP000823937"/>
    </source>
</evidence>
<reference evidence="1" key="2">
    <citation type="submission" date="2021-04" db="EMBL/GenBank/DDBJ databases">
        <authorList>
            <person name="Gilroy R."/>
        </authorList>
    </citation>
    <scope>NUCLEOTIDE SEQUENCE</scope>
    <source>
        <strain evidence="1">CHK169-2315</strain>
    </source>
</reference>
<dbReference type="EMBL" id="DXHX01000061">
    <property type="protein sequence ID" value="HIV74282.1"/>
    <property type="molecule type" value="Genomic_DNA"/>
</dbReference>
<protein>
    <submittedName>
        <fullName evidence="1">Uncharacterized protein</fullName>
    </submittedName>
</protein>
<reference evidence="1" key="1">
    <citation type="journal article" date="2021" name="PeerJ">
        <title>Extensive microbial diversity within the chicken gut microbiome revealed by metagenomics and culture.</title>
        <authorList>
            <person name="Gilroy R."/>
            <person name="Ravi A."/>
            <person name="Getino M."/>
            <person name="Pursley I."/>
            <person name="Horton D.L."/>
            <person name="Alikhan N.F."/>
            <person name="Baker D."/>
            <person name="Gharbi K."/>
            <person name="Hall N."/>
            <person name="Watson M."/>
            <person name="Adriaenssens E.M."/>
            <person name="Foster-Nyarko E."/>
            <person name="Jarju S."/>
            <person name="Secka A."/>
            <person name="Antonio M."/>
            <person name="Oren A."/>
            <person name="Chaudhuri R.R."/>
            <person name="La Ragione R."/>
            <person name="Hildebrand F."/>
            <person name="Pallen M.J."/>
        </authorList>
    </citation>
    <scope>NUCLEOTIDE SEQUENCE</scope>
    <source>
        <strain evidence="1">CHK169-2315</strain>
    </source>
</reference>
<comment type="caution">
    <text evidence="1">The sequence shown here is derived from an EMBL/GenBank/DDBJ whole genome shotgun (WGS) entry which is preliminary data.</text>
</comment>
<name>A0A9D1PLQ9_9BACI</name>
<gene>
    <name evidence="1" type="ORF">H9895_04285</name>
</gene>